<dbReference type="Pfam" id="PF00587">
    <property type="entry name" value="tRNA-synt_2b"/>
    <property type="match status" value="1"/>
</dbReference>
<protein>
    <recommendedName>
        <fullName evidence="2">Proline--tRNA ligase</fullName>
        <ecNumber evidence="1">6.1.1.15</ecNumber>
    </recommendedName>
    <alternativeName>
        <fullName evidence="8">Prolyl-tRNA synthetase</fullName>
    </alternativeName>
</protein>
<dbReference type="InterPro" id="IPR045864">
    <property type="entry name" value="aa-tRNA-synth_II/BPL/LPL"/>
</dbReference>
<name>A0A1F5TQS4_9BACT</name>
<evidence type="ECO:0000256" key="9">
    <source>
        <dbReference type="ARBA" id="ARBA00047671"/>
    </source>
</evidence>
<evidence type="ECO:0000313" key="12">
    <source>
        <dbReference type="Proteomes" id="UP000177579"/>
    </source>
</evidence>
<evidence type="ECO:0000313" key="11">
    <source>
        <dbReference type="EMBL" id="OGF41273.1"/>
    </source>
</evidence>
<dbReference type="SUPFAM" id="SSF55681">
    <property type="entry name" value="Class II aaRS and biotin synthetases"/>
    <property type="match status" value="1"/>
</dbReference>
<dbReference type="AlphaFoldDB" id="A0A1F5TQS4"/>
<evidence type="ECO:0000256" key="5">
    <source>
        <dbReference type="ARBA" id="ARBA00022840"/>
    </source>
</evidence>
<sequence>MKQSLLFTKTSKTVSAEETSLNAQFLIKGGFVDKLSAGVYTMLPLGFRVYKKIEQIIREEINSIGGQEVFMPSLCPNENWKKTGRYEILADDILFSAESKHVKSSVLNLSHEEVVSPLLKKFVNSYQDLPQYVYHIQNKFRGEARPKSGILRGREFMMKDLYSFHATEEDLNNYYERVKISYKNIFTKAGIGDQTYLTYASGGTFSKYSHEFQTLTGAGEDYIYICDKCRVAINREILEDQKNKCPECGNNKLREEKAVEVGNIFKLSTKFSDPFDLFYIDKDNNKKAVIMGCYGIGLQRLMGTIVEVSHDIQGIIWPESVAPYRVHLISLKQDKESDKIYNNLLDAGIEVLYDDRDISFGAKFADADLIGCPYRIIVSTKTLEQDSVEFKKRTEKSSELVKKDNILKIFK</sequence>
<dbReference type="InterPro" id="IPR050062">
    <property type="entry name" value="Pro-tRNA_synthetase"/>
</dbReference>
<dbReference type="GO" id="GO:0004827">
    <property type="term" value="F:proline-tRNA ligase activity"/>
    <property type="evidence" value="ECO:0007669"/>
    <property type="project" value="UniProtKB-EC"/>
</dbReference>
<proteinExistence type="predicted"/>
<dbReference type="SUPFAM" id="SSF52954">
    <property type="entry name" value="Class II aaRS ABD-related"/>
    <property type="match status" value="1"/>
</dbReference>
<keyword evidence="3" id="KW-0436">Ligase</keyword>
<keyword evidence="4" id="KW-0547">Nucleotide-binding</keyword>
<keyword evidence="5" id="KW-0067">ATP-binding</keyword>
<keyword evidence="7" id="KW-0030">Aminoacyl-tRNA synthetase</keyword>
<dbReference type="InterPro" id="IPR006195">
    <property type="entry name" value="aa-tRNA-synth_II"/>
</dbReference>
<reference evidence="11 12" key="1">
    <citation type="journal article" date="2016" name="Nat. Commun.">
        <title>Thousands of microbial genomes shed light on interconnected biogeochemical processes in an aquifer system.</title>
        <authorList>
            <person name="Anantharaman K."/>
            <person name="Brown C.T."/>
            <person name="Hug L.A."/>
            <person name="Sharon I."/>
            <person name="Castelle C.J."/>
            <person name="Probst A.J."/>
            <person name="Thomas B.C."/>
            <person name="Singh A."/>
            <person name="Wilkins M.J."/>
            <person name="Karaoz U."/>
            <person name="Brodie E.L."/>
            <person name="Williams K.H."/>
            <person name="Hubbard S.S."/>
            <person name="Banfield J.F."/>
        </authorList>
    </citation>
    <scope>NUCLEOTIDE SEQUENCE [LARGE SCALE GENOMIC DNA]</scope>
</reference>
<dbReference type="PROSITE" id="PS50862">
    <property type="entry name" value="AA_TRNA_LIGASE_II"/>
    <property type="match status" value="1"/>
</dbReference>
<comment type="caution">
    <text evidence="11">The sequence shown here is derived from an EMBL/GenBank/DDBJ whole genome shotgun (WGS) entry which is preliminary data.</text>
</comment>
<dbReference type="InterPro" id="IPR036621">
    <property type="entry name" value="Anticodon-bd_dom_sf"/>
</dbReference>
<evidence type="ECO:0000256" key="3">
    <source>
        <dbReference type="ARBA" id="ARBA00022598"/>
    </source>
</evidence>
<dbReference type="Gene3D" id="3.30.930.10">
    <property type="entry name" value="Bira Bifunctional Protein, Domain 2"/>
    <property type="match status" value="1"/>
</dbReference>
<dbReference type="GO" id="GO:0006433">
    <property type="term" value="P:prolyl-tRNA aminoacylation"/>
    <property type="evidence" value="ECO:0007669"/>
    <property type="project" value="InterPro"/>
</dbReference>
<dbReference type="GO" id="GO:0005829">
    <property type="term" value="C:cytosol"/>
    <property type="evidence" value="ECO:0007669"/>
    <property type="project" value="TreeGrafter"/>
</dbReference>
<evidence type="ECO:0000256" key="2">
    <source>
        <dbReference type="ARBA" id="ARBA00019110"/>
    </source>
</evidence>
<evidence type="ECO:0000256" key="8">
    <source>
        <dbReference type="ARBA" id="ARBA00029731"/>
    </source>
</evidence>
<dbReference type="PANTHER" id="PTHR42753:SF2">
    <property type="entry name" value="PROLINE--TRNA LIGASE"/>
    <property type="match status" value="1"/>
</dbReference>
<accession>A0A1F5TQS4</accession>
<feature type="domain" description="Aminoacyl-transfer RNA synthetases class-II family profile" evidence="10">
    <location>
        <begin position="38"/>
        <end position="318"/>
    </location>
</feature>
<dbReference type="CDD" id="cd00861">
    <property type="entry name" value="ProRS_anticodon_short"/>
    <property type="match status" value="1"/>
</dbReference>
<dbReference type="GO" id="GO:0005524">
    <property type="term" value="F:ATP binding"/>
    <property type="evidence" value="ECO:0007669"/>
    <property type="project" value="UniProtKB-KW"/>
</dbReference>
<dbReference type="InterPro" id="IPR044140">
    <property type="entry name" value="ProRS_anticodon_short"/>
</dbReference>
<dbReference type="PANTHER" id="PTHR42753">
    <property type="entry name" value="MITOCHONDRIAL RIBOSOME PROTEIN L39/PROLYL-TRNA LIGASE FAMILY MEMBER"/>
    <property type="match status" value="1"/>
</dbReference>
<keyword evidence="6" id="KW-0648">Protein biosynthesis</keyword>
<dbReference type="EC" id="6.1.1.15" evidence="1"/>
<evidence type="ECO:0000256" key="1">
    <source>
        <dbReference type="ARBA" id="ARBA00012831"/>
    </source>
</evidence>
<dbReference type="InterPro" id="IPR002314">
    <property type="entry name" value="aa-tRNA-synt_IIb"/>
</dbReference>
<dbReference type="Proteomes" id="UP000177579">
    <property type="component" value="Unassembled WGS sequence"/>
</dbReference>
<dbReference type="Pfam" id="PF03129">
    <property type="entry name" value="HGTP_anticodon"/>
    <property type="match status" value="1"/>
</dbReference>
<dbReference type="EMBL" id="MFGO01000011">
    <property type="protein sequence ID" value="OGF41273.1"/>
    <property type="molecule type" value="Genomic_DNA"/>
</dbReference>
<dbReference type="Gene3D" id="3.40.50.800">
    <property type="entry name" value="Anticodon-binding domain"/>
    <property type="match status" value="1"/>
</dbReference>
<evidence type="ECO:0000256" key="6">
    <source>
        <dbReference type="ARBA" id="ARBA00022917"/>
    </source>
</evidence>
<dbReference type="InterPro" id="IPR002316">
    <property type="entry name" value="Pro-tRNA-ligase_IIa"/>
</dbReference>
<organism evidence="11 12">
    <name type="scientific">Candidatus Falkowbacteria bacterium RIFOXYD2_FULL_34_120</name>
    <dbReference type="NCBI Taxonomy" id="1798007"/>
    <lineage>
        <taxon>Bacteria</taxon>
        <taxon>Candidatus Falkowiibacteriota</taxon>
    </lineage>
</organism>
<evidence type="ECO:0000256" key="7">
    <source>
        <dbReference type="ARBA" id="ARBA00023146"/>
    </source>
</evidence>
<evidence type="ECO:0000256" key="4">
    <source>
        <dbReference type="ARBA" id="ARBA00022741"/>
    </source>
</evidence>
<dbReference type="PRINTS" id="PR01046">
    <property type="entry name" value="TRNASYNTHPRO"/>
</dbReference>
<evidence type="ECO:0000259" key="10">
    <source>
        <dbReference type="PROSITE" id="PS50862"/>
    </source>
</evidence>
<comment type="catalytic activity">
    <reaction evidence="9">
        <text>tRNA(Pro) + L-proline + ATP = L-prolyl-tRNA(Pro) + AMP + diphosphate</text>
        <dbReference type="Rhea" id="RHEA:14305"/>
        <dbReference type="Rhea" id="RHEA-COMP:9700"/>
        <dbReference type="Rhea" id="RHEA-COMP:9702"/>
        <dbReference type="ChEBI" id="CHEBI:30616"/>
        <dbReference type="ChEBI" id="CHEBI:33019"/>
        <dbReference type="ChEBI" id="CHEBI:60039"/>
        <dbReference type="ChEBI" id="CHEBI:78442"/>
        <dbReference type="ChEBI" id="CHEBI:78532"/>
        <dbReference type="ChEBI" id="CHEBI:456215"/>
        <dbReference type="EC" id="6.1.1.15"/>
    </reaction>
</comment>
<gene>
    <name evidence="11" type="ORF">A2531_00215</name>
</gene>
<dbReference type="InterPro" id="IPR004154">
    <property type="entry name" value="Anticodon-bd"/>
</dbReference>